<organism evidence="1 2">
    <name type="scientific">Rangifer tarandus platyrhynchus</name>
    <name type="common">Svalbard reindeer</name>
    <dbReference type="NCBI Taxonomy" id="3082113"/>
    <lineage>
        <taxon>Eukaryota</taxon>
        <taxon>Metazoa</taxon>
        <taxon>Chordata</taxon>
        <taxon>Craniata</taxon>
        <taxon>Vertebrata</taxon>
        <taxon>Euteleostomi</taxon>
        <taxon>Mammalia</taxon>
        <taxon>Eutheria</taxon>
        <taxon>Laurasiatheria</taxon>
        <taxon>Artiodactyla</taxon>
        <taxon>Ruminantia</taxon>
        <taxon>Pecora</taxon>
        <taxon>Cervidae</taxon>
        <taxon>Odocoileinae</taxon>
        <taxon>Rangifer</taxon>
    </lineage>
</organism>
<evidence type="ECO:0000313" key="2">
    <source>
        <dbReference type="Proteomes" id="UP001176941"/>
    </source>
</evidence>
<proteinExistence type="predicted"/>
<reference evidence="1" key="1">
    <citation type="submission" date="2023-04" db="EMBL/GenBank/DDBJ databases">
        <authorList>
            <consortium name="ELIXIR-Norway"/>
        </authorList>
    </citation>
    <scope>NUCLEOTIDE SEQUENCE [LARGE SCALE GENOMIC DNA]</scope>
</reference>
<name>A0ABN8YD12_RANTA</name>
<dbReference type="Proteomes" id="UP001176941">
    <property type="component" value="Chromosome 19"/>
</dbReference>
<keyword evidence="2" id="KW-1185">Reference proteome</keyword>
<dbReference type="EMBL" id="OX459955">
    <property type="protein sequence ID" value="CAI9159465.1"/>
    <property type="molecule type" value="Genomic_DNA"/>
</dbReference>
<evidence type="ECO:0000313" key="1">
    <source>
        <dbReference type="EMBL" id="CAI9159465.1"/>
    </source>
</evidence>
<sequence length="150" mass="16551">MSTSLVLWGARSSEQLRREFPTYPKLLGELGEGRDFVARSGSSSPLSEVDLPASCRLILWDCSLLIPPFRVNCPRHVTTLNQNGQGALYFPWKEVASGQDFCSGSSPRQCDCLHGLAIGSVLIASEWLVYLVSFGFLPPQTVRKIKLKPP</sequence>
<protein>
    <submittedName>
        <fullName evidence="1">Uncharacterized protein</fullName>
    </submittedName>
</protein>
<accession>A0ABN8YD12</accession>
<gene>
    <name evidence="1" type="ORF">MRATA1EN1_LOCUS8427</name>
</gene>